<accession>A0A381R2D3</accession>
<evidence type="ECO:0000313" key="7">
    <source>
        <dbReference type="EMBL" id="SUZ85886.1"/>
    </source>
</evidence>
<keyword evidence="4" id="KW-0408">Iron</keyword>
<name>A0A381R2D3_9ZZZZ</name>
<dbReference type="Pfam" id="PF00355">
    <property type="entry name" value="Rieske"/>
    <property type="match status" value="1"/>
</dbReference>
<dbReference type="SUPFAM" id="SSF55961">
    <property type="entry name" value="Bet v1-like"/>
    <property type="match status" value="1"/>
</dbReference>
<evidence type="ECO:0000259" key="6">
    <source>
        <dbReference type="PROSITE" id="PS51296"/>
    </source>
</evidence>
<dbReference type="GO" id="GO:0046872">
    <property type="term" value="F:metal ion binding"/>
    <property type="evidence" value="ECO:0007669"/>
    <property type="project" value="UniProtKB-KW"/>
</dbReference>
<sequence length="372" mass="42869">MYINFWYPVVLSEELKEEPIRARMLGQNFVVFRDSKGKANTLGDTCPHRGGALSGGIIKKNCIQCPYHGWQFDGEGHCRRIPSLGKGAKIPVRARVDAYPTEERYGIVFAFLGDLEEKQRPPIMPVNELDDEQNWRANWLTYEADINFERSIENGLDAAHNEFVHPTHGHEGKDEDYKVNKLDFVENMFGQKKWGFGFWHAFKSPASTKESPQIKDESDQRMAGSGIVGPNQMWTYIVFNENSEFRQYMFECPVEQNHVKIFLINMRKMMLDANMDKAIADRCMTIARQDIELLEQLNPVLTPDTNSKELLVPADEPCIKYRKLLDGWKKKGWKIDSNEVNKHLGKKAFVIPSPDRKKQKGWVLDTVPLSSR</sequence>
<dbReference type="Pfam" id="PF19112">
    <property type="entry name" value="VanA_C"/>
    <property type="match status" value="1"/>
</dbReference>
<keyword evidence="3" id="KW-0560">Oxidoreductase</keyword>
<feature type="domain" description="Rieske" evidence="6">
    <location>
        <begin position="6"/>
        <end position="110"/>
    </location>
</feature>
<dbReference type="SUPFAM" id="SSF50022">
    <property type="entry name" value="ISP domain"/>
    <property type="match status" value="1"/>
</dbReference>
<dbReference type="Gene3D" id="3.90.380.10">
    <property type="entry name" value="Naphthalene 1,2-dioxygenase Alpha Subunit, Chain A, domain 1"/>
    <property type="match status" value="1"/>
</dbReference>
<dbReference type="InterPro" id="IPR017941">
    <property type="entry name" value="Rieske_2Fe-2S"/>
</dbReference>
<protein>
    <recommendedName>
        <fullName evidence="6">Rieske domain-containing protein</fullName>
    </recommendedName>
</protein>
<dbReference type="InterPro" id="IPR036922">
    <property type="entry name" value="Rieske_2Fe-2S_sf"/>
</dbReference>
<organism evidence="7">
    <name type="scientific">marine metagenome</name>
    <dbReference type="NCBI Taxonomy" id="408172"/>
    <lineage>
        <taxon>unclassified sequences</taxon>
        <taxon>metagenomes</taxon>
        <taxon>ecological metagenomes</taxon>
    </lineage>
</organism>
<keyword evidence="5" id="KW-0411">Iron-sulfur</keyword>
<keyword evidence="1" id="KW-0001">2Fe-2S</keyword>
<keyword evidence="2" id="KW-0479">Metal-binding</keyword>
<dbReference type="AlphaFoldDB" id="A0A381R2D3"/>
<evidence type="ECO:0000256" key="2">
    <source>
        <dbReference type="ARBA" id="ARBA00022723"/>
    </source>
</evidence>
<evidence type="ECO:0000256" key="4">
    <source>
        <dbReference type="ARBA" id="ARBA00023004"/>
    </source>
</evidence>
<dbReference type="InterPro" id="IPR044043">
    <property type="entry name" value="VanA_C_cat"/>
</dbReference>
<dbReference type="GO" id="GO:0051537">
    <property type="term" value="F:2 iron, 2 sulfur cluster binding"/>
    <property type="evidence" value="ECO:0007669"/>
    <property type="project" value="UniProtKB-KW"/>
</dbReference>
<dbReference type="PROSITE" id="PS51296">
    <property type="entry name" value="RIESKE"/>
    <property type="match status" value="1"/>
</dbReference>
<evidence type="ECO:0000256" key="5">
    <source>
        <dbReference type="ARBA" id="ARBA00023014"/>
    </source>
</evidence>
<dbReference type="Gene3D" id="2.102.10.10">
    <property type="entry name" value="Rieske [2Fe-2S] iron-sulphur domain"/>
    <property type="match status" value="1"/>
</dbReference>
<proteinExistence type="predicted"/>
<dbReference type="GO" id="GO:0016491">
    <property type="term" value="F:oxidoreductase activity"/>
    <property type="evidence" value="ECO:0007669"/>
    <property type="project" value="UniProtKB-KW"/>
</dbReference>
<dbReference type="InterPro" id="IPR050584">
    <property type="entry name" value="Cholesterol_7-desaturase"/>
</dbReference>
<dbReference type="PANTHER" id="PTHR21266">
    <property type="entry name" value="IRON-SULFUR DOMAIN CONTAINING PROTEIN"/>
    <property type="match status" value="1"/>
</dbReference>
<dbReference type="EMBL" id="UINC01001656">
    <property type="protein sequence ID" value="SUZ85886.1"/>
    <property type="molecule type" value="Genomic_DNA"/>
</dbReference>
<evidence type="ECO:0000256" key="3">
    <source>
        <dbReference type="ARBA" id="ARBA00023002"/>
    </source>
</evidence>
<evidence type="ECO:0000256" key="1">
    <source>
        <dbReference type="ARBA" id="ARBA00022714"/>
    </source>
</evidence>
<dbReference type="PANTHER" id="PTHR21266:SF59">
    <property type="entry name" value="BLR4922 PROTEIN"/>
    <property type="match status" value="1"/>
</dbReference>
<gene>
    <name evidence="7" type="ORF">METZ01_LOCUS38740</name>
</gene>
<reference evidence="7" key="1">
    <citation type="submission" date="2018-05" db="EMBL/GenBank/DDBJ databases">
        <authorList>
            <person name="Lanie J.A."/>
            <person name="Ng W.-L."/>
            <person name="Kazmierczak K.M."/>
            <person name="Andrzejewski T.M."/>
            <person name="Davidsen T.M."/>
            <person name="Wayne K.J."/>
            <person name="Tettelin H."/>
            <person name="Glass J.I."/>
            <person name="Rusch D."/>
            <person name="Podicherti R."/>
            <person name="Tsui H.-C.T."/>
            <person name="Winkler M.E."/>
        </authorList>
    </citation>
    <scope>NUCLEOTIDE SEQUENCE</scope>
</reference>